<dbReference type="GO" id="GO:0000287">
    <property type="term" value="F:magnesium ion binding"/>
    <property type="evidence" value="ECO:0007669"/>
    <property type="project" value="UniProtKB-UniRule"/>
</dbReference>
<dbReference type="NCBIfam" id="TIGR00556">
    <property type="entry name" value="pantethn_trn"/>
    <property type="match status" value="1"/>
</dbReference>
<dbReference type="EC" id="2.7.8.7" evidence="8"/>
<comment type="cofactor">
    <cofactor evidence="8">
        <name>Mg(2+)</name>
        <dbReference type="ChEBI" id="CHEBI:18420"/>
    </cofactor>
</comment>
<dbReference type="STRING" id="525904.Tter_0932"/>
<evidence type="ECO:0000259" key="9">
    <source>
        <dbReference type="Pfam" id="PF01648"/>
    </source>
</evidence>
<feature type="binding site" evidence="8">
    <location>
        <position position="61"/>
    </location>
    <ligand>
        <name>Mg(2+)</name>
        <dbReference type="ChEBI" id="CHEBI:18420"/>
    </ligand>
</feature>
<keyword evidence="7 8" id="KW-0275">Fatty acid biosynthesis</keyword>
<reference evidence="11" key="1">
    <citation type="journal article" date="2010" name="Stand. Genomic Sci.">
        <title>Complete genome sequence of 'Thermobaculum terrenum' type strain (YNP1).</title>
        <authorList>
            <person name="Kiss H."/>
            <person name="Cleland D."/>
            <person name="Lapidus A."/>
            <person name="Lucas S."/>
            <person name="Glavina Del Rio T."/>
            <person name="Nolan M."/>
            <person name="Tice H."/>
            <person name="Han C."/>
            <person name="Goodwin L."/>
            <person name="Pitluck S."/>
            <person name="Liolios K."/>
            <person name="Ivanova N."/>
            <person name="Mavromatis K."/>
            <person name="Ovchinnikova G."/>
            <person name="Pati A."/>
            <person name="Chen A."/>
            <person name="Palaniappan K."/>
            <person name="Land M."/>
            <person name="Hauser L."/>
            <person name="Chang Y."/>
            <person name="Jeffries C."/>
            <person name="Lu M."/>
            <person name="Brettin T."/>
            <person name="Detter J."/>
            <person name="Goker M."/>
            <person name="Tindall B."/>
            <person name="Beck B."/>
            <person name="McDermott T."/>
            <person name="Woyke T."/>
            <person name="Bristow J."/>
            <person name="Eisen J."/>
            <person name="Markowitz V."/>
            <person name="Hugenholtz P."/>
            <person name="Kyrpides N."/>
            <person name="Klenk H."/>
            <person name="Cheng J."/>
        </authorList>
    </citation>
    <scope>NUCLEOTIDE SEQUENCE [LARGE SCALE GENOMIC DNA]</scope>
    <source>
        <strain evidence="11">ATCC BAA-798 / YNP1</strain>
    </source>
</reference>
<evidence type="ECO:0000256" key="3">
    <source>
        <dbReference type="ARBA" id="ARBA00022723"/>
    </source>
</evidence>
<dbReference type="GO" id="GO:0006633">
    <property type="term" value="P:fatty acid biosynthetic process"/>
    <property type="evidence" value="ECO:0007669"/>
    <property type="project" value="UniProtKB-UniRule"/>
</dbReference>
<dbReference type="Pfam" id="PF01648">
    <property type="entry name" value="ACPS"/>
    <property type="match status" value="1"/>
</dbReference>
<keyword evidence="3 8" id="KW-0479">Metal-binding</keyword>
<comment type="subcellular location">
    <subcellularLocation>
        <location evidence="8">Cytoplasm</location>
    </subcellularLocation>
</comment>
<dbReference type="eggNOG" id="COG0736">
    <property type="taxonomic scope" value="Bacteria"/>
</dbReference>
<dbReference type="HOGENOM" id="CLU_089696_0_2_0"/>
<keyword evidence="6 8" id="KW-0443">Lipid metabolism</keyword>
<comment type="catalytic activity">
    <reaction evidence="8">
        <text>apo-[ACP] + CoA = holo-[ACP] + adenosine 3',5'-bisphosphate + H(+)</text>
        <dbReference type="Rhea" id="RHEA:12068"/>
        <dbReference type="Rhea" id="RHEA-COMP:9685"/>
        <dbReference type="Rhea" id="RHEA-COMP:9690"/>
        <dbReference type="ChEBI" id="CHEBI:15378"/>
        <dbReference type="ChEBI" id="CHEBI:29999"/>
        <dbReference type="ChEBI" id="CHEBI:57287"/>
        <dbReference type="ChEBI" id="CHEBI:58343"/>
        <dbReference type="ChEBI" id="CHEBI:64479"/>
        <dbReference type="EC" id="2.7.8.7"/>
    </reaction>
</comment>
<accession>D1CFZ3</accession>
<dbReference type="EMBL" id="CP001825">
    <property type="protein sequence ID" value="ACZ41849.1"/>
    <property type="molecule type" value="Genomic_DNA"/>
</dbReference>
<evidence type="ECO:0000256" key="8">
    <source>
        <dbReference type="HAMAP-Rule" id="MF_00101"/>
    </source>
</evidence>
<dbReference type="Gene3D" id="3.90.470.20">
    <property type="entry name" value="4'-phosphopantetheinyl transferase domain"/>
    <property type="match status" value="1"/>
</dbReference>
<keyword evidence="5 8" id="KW-0460">Magnesium</keyword>
<dbReference type="AlphaFoldDB" id="D1CFZ3"/>
<dbReference type="InterPro" id="IPR004568">
    <property type="entry name" value="Ppantetheine-prot_Trfase_dom"/>
</dbReference>
<dbReference type="GO" id="GO:0005737">
    <property type="term" value="C:cytoplasm"/>
    <property type="evidence" value="ECO:0007669"/>
    <property type="project" value="UniProtKB-SubCell"/>
</dbReference>
<dbReference type="InterPro" id="IPR002582">
    <property type="entry name" value="ACPS"/>
</dbReference>
<evidence type="ECO:0000313" key="10">
    <source>
        <dbReference type="EMBL" id="ACZ41849.1"/>
    </source>
</evidence>
<dbReference type="GO" id="GO:0008897">
    <property type="term" value="F:holo-[acyl-carrier-protein] synthase activity"/>
    <property type="evidence" value="ECO:0007669"/>
    <property type="project" value="UniProtKB-UniRule"/>
</dbReference>
<evidence type="ECO:0000256" key="6">
    <source>
        <dbReference type="ARBA" id="ARBA00023098"/>
    </source>
</evidence>
<proteinExistence type="inferred from homology"/>
<dbReference type="InterPro" id="IPR008278">
    <property type="entry name" value="4-PPantetheinyl_Trfase_dom"/>
</dbReference>
<feature type="domain" description="4'-phosphopantetheinyl transferase" evidence="9">
    <location>
        <begin position="12"/>
        <end position="108"/>
    </location>
</feature>
<comment type="similarity">
    <text evidence="8">Belongs to the P-Pant transferase superfamily. AcpS family.</text>
</comment>
<keyword evidence="4 8" id="KW-0276">Fatty acid metabolism</keyword>
<gene>
    <name evidence="8" type="primary">acpS</name>
    <name evidence="10" type="ordered locus">Tter_0932</name>
</gene>
<dbReference type="NCBIfam" id="TIGR00516">
    <property type="entry name" value="acpS"/>
    <property type="match status" value="1"/>
</dbReference>
<dbReference type="RefSeq" id="WP_012874884.1">
    <property type="nucleotide sequence ID" value="NC_013525.1"/>
</dbReference>
<dbReference type="HAMAP" id="MF_00101">
    <property type="entry name" value="AcpS"/>
    <property type="match status" value="1"/>
</dbReference>
<keyword evidence="8" id="KW-0963">Cytoplasm</keyword>
<sequence length="134" mass="15049">MKDIESYCIPYCGIDIVEVPRIAAALERWGERFLNRVYTARERDLYSHKLLSLAARFAAKEAVMKALGTGMRGVGWKEIEVVPDHRGKPVLHLYGRALNRAKELGIQSWDISLTHSRDTAIASVVAIALKTVEE</sequence>
<evidence type="ECO:0000256" key="4">
    <source>
        <dbReference type="ARBA" id="ARBA00022832"/>
    </source>
</evidence>
<evidence type="ECO:0000313" key="11">
    <source>
        <dbReference type="Proteomes" id="UP000000323"/>
    </source>
</evidence>
<protein>
    <recommendedName>
        <fullName evidence="8">Holo-[acyl-carrier-protein] synthase</fullName>
        <shortName evidence="8">Holo-ACP synthase</shortName>
        <ecNumber evidence="8">2.7.8.7</ecNumber>
    </recommendedName>
    <alternativeName>
        <fullName evidence="8">4'-phosphopantetheinyl transferase AcpS</fullName>
    </alternativeName>
</protein>
<dbReference type="InterPro" id="IPR037143">
    <property type="entry name" value="4-PPantetheinyl_Trfase_dom_sf"/>
</dbReference>
<dbReference type="Proteomes" id="UP000000323">
    <property type="component" value="Chromosome 1"/>
</dbReference>
<evidence type="ECO:0000256" key="1">
    <source>
        <dbReference type="ARBA" id="ARBA00022516"/>
    </source>
</evidence>
<keyword evidence="1 8" id="KW-0444">Lipid biosynthesis</keyword>
<comment type="function">
    <text evidence="8">Transfers the 4'-phosphopantetheine moiety from coenzyme A to a Ser of acyl-carrier-protein.</text>
</comment>
<evidence type="ECO:0000256" key="2">
    <source>
        <dbReference type="ARBA" id="ARBA00022679"/>
    </source>
</evidence>
<dbReference type="NCBIfam" id="NF000832">
    <property type="entry name" value="PRK00070.3-2"/>
    <property type="match status" value="1"/>
</dbReference>
<evidence type="ECO:0000256" key="5">
    <source>
        <dbReference type="ARBA" id="ARBA00022842"/>
    </source>
</evidence>
<name>D1CFZ3_THET1</name>
<feature type="binding site" evidence="8">
    <location>
        <position position="15"/>
    </location>
    <ligand>
        <name>Mg(2+)</name>
        <dbReference type="ChEBI" id="CHEBI:18420"/>
    </ligand>
</feature>
<keyword evidence="2 8" id="KW-0808">Transferase</keyword>
<organism evidence="10 11">
    <name type="scientific">Thermobaculum terrenum (strain ATCC BAA-798 / CCMEE 7001 / YNP1)</name>
    <dbReference type="NCBI Taxonomy" id="525904"/>
    <lineage>
        <taxon>Bacteria</taxon>
        <taxon>Bacillati</taxon>
        <taxon>Chloroflexota</taxon>
        <taxon>Chloroflexia</taxon>
        <taxon>Candidatus Thermobaculales</taxon>
        <taxon>Candidatus Thermobaculaceae</taxon>
        <taxon>Thermobaculum</taxon>
    </lineage>
</organism>
<evidence type="ECO:0000256" key="7">
    <source>
        <dbReference type="ARBA" id="ARBA00023160"/>
    </source>
</evidence>
<dbReference type="SUPFAM" id="SSF56214">
    <property type="entry name" value="4'-phosphopantetheinyl transferase"/>
    <property type="match status" value="1"/>
</dbReference>
<keyword evidence="11" id="KW-1185">Reference proteome</keyword>
<dbReference type="KEGG" id="ttr:Tter_0932"/>